<evidence type="ECO:0000313" key="2">
    <source>
        <dbReference type="Proteomes" id="UP000677853"/>
    </source>
</evidence>
<evidence type="ECO:0000313" key="1">
    <source>
        <dbReference type="EMBL" id="GFZ75512.1"/>
    </source>
</evidence>
<protein>
    <submittedName>
        <fullName evidence="1">Uncharacterized protein</fullName>
    </submittedName>
</protein>
<accession>A0ABQ1EJP5</accession>
<dbReference type="EMBL" id="BMZZ01000013">
    <property type="protein sequence ID" value="GFZ75512.1"/>
    <property type="molecule type" value="Genomic_DNA"/>
</dbReference>
<reference evidence="1 2" key="1">
    <citation type="journal article" date="2021" name="J. Gen. Plant Pathol.">
        <title>Enrichment of phytoplasma genome DNA through a methyl-CpG binding domain-mediated method for efficient genome sequencing.</title>
        <authorList>
            <person name="Nijo T."/>
            <person name="Iwabuchi N."/>
            <person name="Tokuda R."/>
            <person name="Suzuki T."/>
            <person name="Matsumoto O."/>
            <person name="Miyazaki A."/>
            <person name="Maejima K."/>
            <person name="Oshima K."/>
            <person name="Namba S."/>
            <person name="Yamaji Y."/>
        </authorList>
    </citation>
    <scope>NUCLEOTIDE SEQUENCE [LARGE SCALE GENOMIC DNA]</scope>
    <source>
        <strain evidence="1 2">HP</strain>
    </source>
</reference>
<dbReference type="Proteomes" id="UP000677853">
    <property type="component" value="Unassembled WGS sequence"/>
</dbReference>
<comment type="caution">
    <text evidence="1">The sequence shown here is derived from an EMBL/GenBank/DDBJ whole genome shotgun (WGS) entry which is preliminary data.</text>
</comment>
<name>A0ABQ1EJP5_9MOLU</name>
<proteinExistence type="predicted"/>
<gene>
    <name evidence="1" type="ORF">HPP_4700</name>
</gene>
<organism evidence="1 2">
    <name type="scientific">Hydrangea phyllody phytoplasma</name>
    <dbReference type="NCBI Taxonomy" id="238673"/>
    <lineage>
        <taxon>Bacteria</taxon>
        <taxon>Bacillati</taxon>
        <taxon>Mycoplasmatota</taxon>
        <taxon>Mollicutes</taxon>
        <taxon>Acholeplasmatales</taxon>
        <taxon>Acholeplasmataceae</taxon>
        <taxon>Candidatus Phytoplasma</taxon>
        <taxon>16SrI (Aster yellows group)</taxon>
    </lineage>
</organism>
<sequence length="67" mass="7409">MIEGFAKQAPTGTTSQIIWVGLVLKSIDNFFGESINSFIPIITKIIIAMFVQNNFGILEIVFSFLSP</sequence>
<keyword evidence="2" id="KW-1185">Reference proteome</keyword>